<reference evidence="1" key="1">
    <citation type="submission" date="2022-08" db="EMBL/GenBank/DDBJ databases">
        <title>Genome Sequence of Pycnoporus sanguineus.</title>
        <authorList>
            <person name="Buettner E."/>
        </authorList>
    </citation>
    <scope>NUCLEOTIDE SEQUENCE</scope>
    <source>
        <strain evidence="1">CG-C14</strain>
    </source>
</reference>
<protein>
    <submittedName>
        <fullName evidence="1">Uncharacterized protein</fullName>
    </submittedName>
</protein>
<keyword evidence="2" id="KW-1185">Reference proteome</keyword>
<evidence type="ECO:0000313" key="1">
    <source>
        <dbReference type="EMBL" id="KAJ2991219.1"/>
    </source>
</evidence>
<accession>A0ACC1PES7</accession>
<evidence type="ECO:0000313" key="2">
    <source>
        <dbReference type="Proteomes" id="UP001144978"/>
    </source>
</evidence>
<comment type="caution">
    <text evidence="1">The sequence shown here is derived from an EMBL/GenBank/DDBJ whole genome shotgun (WGS) entry which is preliminary data.</text>
</comment>
<sequence>MPPTVTERLQALMKEHGLDQVPVSLPVLRRGHRQTSGRMALATTAAGQLLKSLAKNGAPSAPSATREYYIIRQVPPSRLAAMSKASQPELKKFMDKKLFVHLQGGRKVSGTLRGYDLFLNLVIDDALEETNPAQKHPIGTVVIRGNSVTSMETLEAIR</sequence>
<name>A0ACC1PES7_9APHY</name>
<gene>
    <name evidence="1" type="ORF">NUW54_g8257</name>
</gene>
<dbReference type="EMBL" id="JANSHE010002525">
    <property type="protein sequence ID" value="KAJ2991219.1"/>
    <property type="molecule type" value="Genomic_DNA"/>
</dbReference>
<organism evidence="1 2">
    <name type="scientific">Trametes sanguinea</name>
    <dbReference type="NCBI Taxonomy" id="158606"/>
    <lineage>
        <taxon>Eukaryota</taxon>
        <taxon>Fungi</taxon>
        <taxon>Dikarya</taxon>
        <taxon>Basidiomycota</taxon>
        <taxon>Agaricomycotina</taxon>
        <taxon>Agaricomycetes</taxon>
        <taxon>Polyporales</taxon>
        <taxon>Polyporaceae</taxon>
        <taxon>Trametes</taxon>
    </lineage>
</organism>
<dbReference type="Proteomes" id="UP001144978">
    <property type="component" value="Unassembled WGS sequence"/>
</dbReference>
<proteinExistence type="predicted"/>